<dbReference type="GO" id="GO:0009307">
    <property type="term" value="P:DNA restriction-modification system"/>
    <property type="evidence" value="ECO:0007669"/>
    <property type="project" value="InterPro"/>
</dbReference>
<evidence type="ECO:0000313" key="8">
    <source>
        <dbReference type="EMBL" id="AWM14127.1"/>
    </source>
</evidence>
<evidence type="ECO:0000256" key="4">
    <source>
        <dbReference type="ARBA" id="ARBA00022679"/>
    </source>
</evidence>
<reference evidence="8 9" key="1">
    <citation type="submission" date="2018-05" db="EMBL/GenBank/DDBJ databases">
        <title>Flavobacterium sp. MEBiC07310.</title>
        <authorList>
            <person name="Baek K."/>
        </authorList>
    </citation>
    <scope>NUCLEOTIDE SEQUENCE [LARGE SCALE GENOMIC DNA]</scope>
    <source>
        <strain evidence="8 9">MEBiC07310</strain>
    </source>
</reference>
<dbReference type="PIRSF" id="PIRSF000398">
    <property type="entry name" value="M_m6A_EcoRV"/>
    <property type="match status" value="1"/>
</dbReference>
<dbReference type="RefSeq" id="WP_109569493.1">
    <property type="nucleotide sequence ID" value="NZ_CP029463.1"/>
</dbReference>
<evidence type="ECO:0000256" key="1">
    <source>
        <dbReference type="ARBA" id="ARBA00006594"/>
    </source>
</evidence>
<protein>
    <recommendedName>
        <fullName evidence="2">site-specific DNA-methyltransferase (adenine-specific)</fullName>
        <ecNumber evidence="2">2.1.1.72</ecNumber>
    </recommendedName>
</protein>
<keyword evidence="4" id="KW-0808">Transferase</keyword>
<dbReference type="InterPro" id="IPR029063">
    <property type="entry name" value="SAM-dependent_MTases_sf"/>
</dbReference>
<dbReference type="EC" id="2.1.1.72" evidence="2"/>
<dbReference type="PANTHER" id="PTHR30481">
    <property type="entry name" value="DNA ADENINE METHYLASE"/>
    <property type="match status" value="1"/>
</dbReference>
<keyword evidence="5" id="KW-0949">S-adenosyl-L-methionine</keyword>
<dbReference type="GO" id="GO:0009007">
    <property type="term" value="F:site-specific DNA-methyltransferase (adenine-specific) activity"/>
    <property type="evidence" value="ECO:0007669"/>
    <property type="project" value="UniProtKB-EC"/>
</dbReference>
<dbReference type="Gene3D" id="1.10.1020.10">
    <property type="entry name" value="Adenine-specific Methyltransferase, Domain 2"/>
    <property type="match status" value="1"/>
</dbReference>
<feature type="binding site" evidence="7">
    <location>
        <position position="9"/>
    </location>
    <ligand>
        <name>S-adenosyl-L-methionine</name>
        <dbReference type="ChEBI" id="CHEBI:59789"/>
    </ligand>
</feature>
<dbReference type="InterPro" id="IPR012263">
    <property type="entry name" value="M_m6A_EcoRV"/>
</dbReference>
<evidence type="ECO:0000256" key="6">
    <source>
        <dbReference type="ARBA" id="ARBA00047942"/>
    </source>
</evidence>
<organism evidence="8 9">
    <name type="scientific">Flavobacterium sediminis</name>
    <dbReference type="NCBI Taxonomy" id="2201181"/>
    <lineage>
        <taxon>Bacteria</taxon>
        <taxon>Pseudomonadati</taxon>
        <taxon>Bacteroidota</taxon>
        <taxon>Flavobacteriia</taxon>
        <taxon>Flavobacteriales</taxon>
        <taxon>Flavobacteriaceae</taxon>
        <taxon>Flavobacterium</taxon>
    </lineage>
</organism>
<feature type="binding site" evidence="7">
    <location>
        <position position="13"/>
    </location>
    <ligand>
        <name>S-adenosyl-L-methionine</name>
        <dbReference type="ChEBI" id="CHEBI:59789"/>
    </ligand>
</feature>
<dbReference type="PRINTS" id="PR00505">
    <property type="entry name" value="D12N6MTFRASE"/>
</dbReference>
<dbReference type="InterPro" id="IPR023095">
    <property type="entry name" value="Ade_MeTrfase_dom_2"/>
</dbReference>
<dbReference type="Proteomes" id="UP000245429">
    <property type="component" value="Chromosome"/>
</dbReference>
<dbReference type="EMBL" id="CP029463">
    <property type="protein sequence ID" value="AWM14127.1"/>
    <property type="molecule type" value="Genomic_DNA"/>
</dbReference>
<dbReference type="Gene3D" id="3.40.50.150">
    <property type="entry name" value="Vaccinia Virus protein VP39"/>
    <property type="match status" value="1"/>
</dbReference>
<evidence type="ECO:0000256" key="5">
    <source>
        <dbReference type="ARBA" id="ARBA00022691"/>
    </source>
</evidence>
<dbReference type="Pfam" id="PF02086">
    <property type="entry name" value="MethyltransfD12"/>
    <property type="match status" value="1"/>
</dbReference>
<dbReference type="SUPFAM" id="SSF53335">
    <property type="entry name" value="S-adenosyl-L-methionine-dependent methyltransferases"/>
    <property type="match status" value="1"/>
</dbReference>
<keyword evidence="3 8" id="KW-0489">Methyltransferase</keyword>
<dbReference type="AlphaFoldDB" id="A0A2U8QVA4"/>
<dbReference type="GO" id="GO:0043565">
    <property type="term" value="F:sequence-specific DNA binding"/>
    <property type="evidence" value="ECO:0007669"/>
    <property type="project" value="TreeGrafter"/>
</dbReference>
<evidence type="ECO:0000256" key="3">
    <source>
        <dbReference type="ARBA" id="ARBA00022603"/>
    </source>
</evidence>
<dbReference type="KEGG" id="fse:DI487_09880"/>
<proteinExistence type="inferred from homology"/>
<dbReference type="GO" id="GO:0006298">
    <property type="term" value="P:mismatch repair"/>
    <property type="evidence" value="ECO:0007669"/>
    <property type="project" value="TreeGrafter"/>
</dbReference>
<dbReference type="InterPro" id="IPR012327">
    <property type="entry name" value="MeTrfase_D12"/>
</dbReference>
<dbReference type="GO" id="GO:0032259">
    <property type="term" value="P:methylation"/>
    <property type="evidence" value="ECO:0007669"/>
    <property type="project" value="UniProtKB-KW"/>
</dbReference>
<name>A0A2U8QVA4_9FLAO</name>
<evidence type="ECO:0000256" key="2">
    <source>
        <dbReference type="ARBA" id="ARBA00011900"/>
    </source>
</evidence>
<sequence length="302" mass="35720">MQAKPFLKWAGGKSRLLPEIKKLLPINFENKNITYIEPFVGGGSVLFWMLNNYSNIERIIINDINSDLINTYKVIKKFPNELIEILKVYQEKFYSFEKDKDSRKEFYMNQRSLFNLRSSDNLTQAALFIFLNRTCFNGLYRVNKNNNFNVPIGSYITPLICDEVNILNVSKMLKKVKILCGDYNKCLKYVDDQTLFYLDPPYKPINKVSSFNYTHTTFNDNEQIRLRDFCKELDLKKCNWILSNSDVRTKENEDHFFDELYSDYEINRVVVKRFINNNSNKKQLNELLIANKVVEEVVLVHN</sequence>
<evidence type="ECO:0000256" key="7">
    <source>
        <dbReference type="PIRSR" id="PIRSR000398-1"/>
    </source>
</evidence>
<evidence type="ECO:0000313" key="9">
    <source>
        <dbReference type="Proteomes" id="UP000245429"/>
    </source>
</evidence>
<dbReference type="PANTHER" id="PTHR30481:SF3">
    <property type="entry name" value="DNA ADENINE METHYLASE"/>
    <property type="match status" value="1"/>
</dbReference>
<dbReference type="NCBIfam" id="TIGR00571">
    <property type="entry name" value="dam"/>
    <property type="match status" value="1"/>
</dbReference>
<keyword evidence="9" id="KW-1185">Reference proteome</keyword>
<feature type="binding site" evidence="7">
    <location>
        <position position="63"/>
    </location>
    <ligand>
        <name>S-adenosyl-L-methionine</name>
        <dbReference type="ChEBI" id="CHEBI:59789"/>
    </ligand>
</feature>
<gene>
    <name evidence="8" type="ORF">DI487_09880</name>
</gene>
<feature type="binding site" evidence="7">
    <location>
        <position position="199"/>
    </location>
    <ligand>
        <name>S-adenosyl-L-methionine</name>
        <dbReference type="ChEBI" id="CHEBI:59789"/>
    </ligand>
</feature>
<comment type="similarity">
    <text evidence="1">Belongs to the N(4)/N(6)-methyltransferase family.</text>
</comment>
<dbReference type="OrthoDB" id="9805629at2"/>
<accession>A0A2U8QVA4</accession>
<comment type="catalytic activity">
    <reaction evidence="6">
        <text>a 2'-deoxyadenosine in DNA + S-adenosyl-L-methionine = an N(6)-methyl-2'-deoxyadenosine in DNA + S-adenosyl-L-homocysteine + H(+)</text>
        <dbReference type="Rhea" id="RHEA:15197"/>
        <dbReference type="Rhea" id="RHEA-COMP:12418"/>
        <dbReference type="Rhea" id="RHEA-COMP:12419"/>
        <dbReference type="ChEBI" id="CHEBI:15378"/>
        <dbReference type="ChEBI" id="CHEBI:57856"/>
        <dbReference type="ChEBI" id="CHEBI:59789"/>
        <dbReference type="ChEBI" id="CHEBI:90615"/>
        <dbReference type="ChEBI" id="CHEBI:90616"/>
        <dbReference type="EC" id="2.1.1.72"/>
    </reaction>
</comment>
<dbReference type="REBASE" id="252458">
    <property type="entry name" value="M.Fsp7310ORF9880P"/>
</dbReference>
<dbReference type="GO" id="GO:1904047">
    <property type="term" value="F:S-adenosyl-L-methionine binding"/>
    <property type="evidence" value="ECO:0007669"/>
    <property type="project" value="TreeGrafter"/>
</dbReference>